<evidence type="ECO:0000256" key="8">
    <source>
        <dbReference type="ARBA" id="ARBA00022777"/>
    </source>
</evidence>
<keyword evidence="8" id="KW-0418">Kinase</keyword>
<comment type="subcellular location">
    <subcellularLocation>
        <location evidence="1">Cell inner membrane</location>
    </subcellularLocation>
    <subcellularLocation>
        <location evidence="2">Cell membrane</location>
        <topology evidence="2">Multi-pass membrane protein</topology>
    </subcellularLocation>
</comment>
<keyword evidence="11" id="KW-0902">Two-component regulatory system</keyword>
<dbReference type="PANTHER" id="PTHR44757">
    <property type="entry name" value="DIGUANYLATE CYCLASE DGCP"/>
    <property type="match status" value="1"/>
</dbReference>
<dbReference type="Proteomes" id="UP000093523">
    <property type="component" value="Unassembled WGS sequence"/>
</dbReference>
<gene>
    <name evidence="16" type="ORF">A6E04_03735</name>
</gene>
<evidence type="ECO:0000259" key="14">
    <source>
        <dbReference type="PROSITE" id="PS50883"/>
    </source>
</evidence>
<dbReference type="Gene3D" id="3.20.20.450">
    <property type="entry name" value="EAL domain"/>
    <property type="match status" value="1"/>
</dbReference>
<dbReference type="CDD" id="cd01949">
    <property type="entry name" value="GGDEF"/>
    <property type="match status" value="1"/>
</dbReference>
<evidence type="ECO:0000256" key="1">
    <source>
        <dbReference type="ARBA" id="ARBA00004533"/>
    </source>
</evidence>
<dbReference type="InterPro" id="IPR000160">
    <property type="entry name" value="GGDEF_dom"/>
</dbReference>
<accession>A0A1B9P3I1</accession>
<evidence type="ECO:0000256" key="10">
    <source>
        <dbReference type="ARBA" id="ARBA00022989"/>
    </source>
</evidence>
<dbReference type="InterPro" id="IPR035919">
    <property type="entry name" value="EAL_sf"/>
</dbReference>
<keyword evidence="7" id="KW-0547">Nucleotide-binding</keyword>
<name>A0A1B9P3I1_ALILO</name>
<dbReference type="NCBIfam" id="TIGR00254">
    <property type="entry name" value="GGDEF"/>
    <property type="match status" value="1"/>
</dbReference>
<dbReference type="SUPFAM" id="SSF141868">
    <property type="entry name" value="EAL domain-like"/>
    <property type="match status" value="1"/>
</dbReference>
<evidence type="ECO:0000256" key="12">
    <source>
        <dbReference type="ARBA" id="ARBA00023136"/>
    </source>
</evidence>
<dbReference type="InterPro" id="IPR052155">
    <property type="entry name" value="Biofilm_reg_signaling"/>
</dbReference>
<evidence type="ECO:0000256" key="5">
    <source>
        <dbReference type="ARBA" id="ARBA00022679"/>
    </source>
</evidence>
<dbReference type="SUPFAM" id="SSF55785">
    <property type="entry name" value="PYP-like sensor domain (PAS domain)"/>
    <property type="match status" value="1"/>
</dbReference>
<dbReference type="GO" id="GO:0000160">
    <property type="term" value="P:phosphorelay signal transduction system"/>
    <property type="evidence" value="ECO:0007669"/>
    <property type="project" value="UniProtKB-KW"/>
</dbReference>
<feature type="transmembrane region" description="Helical" evidence="13">
    <location>
        <begin position="284"/>
        <end position="302"/>
    </location>
</feature>
<dbReference type="SUPFAM" id="SSF103190">
    <property type="entry name" value="Sensory domain-like"/>
    <property type="match status" value="1"/>
</dbReference>
<reference evidence="16 17" key="1">
    <citation type="submission" date="2016-06" db="EMBL/GenBank/DDBJ databases">
        <authorList>
            <person name="Kjaerup R.B."/>
            <person name="Dalgaard T.S."/>
            <person name="Juul-Madsen H.R."/>
        </authorList>
    </citation>
    <scope>NUCLEOTIDE SEQUENCE [LARGE SCALE GENOMIC DNA]</scope>
    <source>
        <strain evidence="16 17">1S159</strain>
    </source>
</reference>
<dbReference type="InterPro" id="IPR033479">
    <property type="entry name" value="dCache_1"/>
</dbReference>
<evidence type="ECO:0000256" key="2">
    <source>
        <dbReference type="ARBA" id="ARBA00004651"/>
    </source>
</evidence>
<evidence type="ECO:0000313" key="17">
    <source>
        <dbReference type="Proteomes" id="UP000093523"/>
    </source>
</evidence>
<dbReference type="EMBL" id="MAJU01000004">
    <property type="protein sequence ID" value="OCH23023.1"/>
    <property type="molecule type" value="Genomic_DNA"/>
</dbReference>
<evidence type="ECO:0000256" key="3">
    <source>
        <dbReference type="ARBA" id="ARBA00022475"/>
    </source>
</evidence>
<dbReference type="InterPro" id="IPR029151">
    <property type="entry name" value="Sensor-like_sf"/>
</dbReference>
<dbReference type="RefSeq" id="WP_065609527.1">
    <property type="nucleotide sequence ID" value="NZ_CAWMPN010000004.1"/>
</dbReference>
<evidence type="ECO:0000256" key="11">
    <source>
        <dbReference type="ARBA" id="ARBA00023012"/>
    </source>
</evidence>
<organism evidence="16 17">
    <name type="scientific">Aliivibrio logei</name>
    <name type="common">Vibrio logei</name>
    <dbReference type="NCBI Taxonomy" id="688"/>
    <lineage>
        <taxon>Bacteria</taxon>
        <taxon>Pseudomonadati</taxon>
        <taxon>Pseudomonadota</taxon>
        <taxon>Gammaproteobacteria</taxon>
        <taxon>Vibrionales</taxon>
        <taxon>Vibrionaceae</taxon>
        <taxon>Aliivibrio</taxon>
    </lineage>
</organism>
<evidence type="ECO:0000256" key="4">
    <source>
        <dbReference type="ARBA" id="ARBA00022553"/>
    </source>
</evidence>
<evidence type="ECO:0000256" key="9">
    <source>
        <dbReference type="ARBA" id="ARBA00022840"/>
    </source>
</evidence>
<evidence type="ECO:0000256" key="13">
    <source>
        <dbReference type="SAM" id="Phobius"/>
    </source>
</evidence>
<dbReference type="PROSITE" id="PS50883">
    <property type="entry name" value="EAL"/>
    <property type="match status" value="1"/>
</dbReference>
<dbReference type="SUPFAM" id="SSF55073">
    <property type="entry name" value="Nucleotide cyclase"/>
    <property type="match status" value="1"/>
</dbReference>
<keyword evidence="3" id="KW-1003">Cell membrane</keyword>
<proteinExistence type="predicted"/>
<evidence type="ECO:0000259" key="15">
    <source>
        <dbReference type="PROSITE" id="PS50887"/>
    </source>
</evidence>
<feature type="domain" description="EAL" evidence="14">
    <location>
        <begin position="662"/>
        <end position="915"/>
    </location>
</feature>
<keyword evidence="12 13" id="KW-0472">Membrane</keyword>
<dbReference type="SMART" id="SM00052">
    <property type="entry name" value="EAL"/>
    <property type="match status" value="1"/>
</dbReference>
<keyword evidence="9" id="KW-0067">ATP-binding</keyword>
<dbReference type="InterPro" id="IPR001633">
    <property type="entry name" value="EAL_dom"/>
</dbReference>
<feature type="domain" description="GGDEF" evidence="15">
    <location>
        <begin position="521"/>
        <end position="653"/>
    </location>
</feature>
<dbReference type="GO" id="GO:0005886">
    <property type="term" value="C:plasma membrane"/>
    <property type="evidence" value="ECO:0007669"/>
    <property type="project" value="UniProtKB-SubCell"/>
</dbReference>
<protein>
    <recommendedName>
        <fullName evidence="18">Diguanylate cyclase</fullName>
    </recommendedName>
</protein>
<keyword evidence="6 13" id="KW-0812">Transmembrane</keyword>
<dbReference type="SMART" id="SM00267">
    <property type="entry name" value="GGDEF"/>
    <property type="match status" value="1"/>
</dbReference>
<dbReference type="CDD" id="cd01948">
    <property type="entry name" value="EAL"/>
    <property type="match status" value="1"/>
</dbReference>
<dbReference type="InterPro" id="IPR029787">
    <property type="entry name" value="Nucleotide_cyclase"/>
</dbReference>
<dbReference type="InterPro" id="IPR035965">
    <property type="entry name" value="PAS-like_dom_sf"/>
</dbReference>
<dbReference type="PANTHER" id="PTHR44757:SF2">
    <property type="entry name" value="BIOFILM ARCHITECTURE MAINTENANCE PROTEIN MBAA"/>
    <property type="match status" value="1"/>
</dbReference>
<evidence type="ECO:0000256" key="6">
    <source>
        <dbReference type="ARBA" id="ARBA00022692"/>
    </source>
</evidence>
<dbReference type="Pfam" id="PF00563">
    <property type="entry name" value="EAL"/>
    <property type="match status" value="1"/>
</dbReference>
<keyword evidence="5" id="KW-0808">Transferase</keyword>
<keyword evidence="4" id="KW-0597">Phosphoprotein</keyword>
<keyword evidence="10 13" id="KW-1133">Transmembrane helix</keyword>
<evidence type="ECO:0000256" key="7">
    <source>
        <dbReference type="ARBA" id="ARBA00022741"/>
    </source>
</evidence>
<dbReference type="Gene3D" id="3.30.450.20">
    <property type="entry name" value="PAS domain"/>
    <property type="match status" value="2"/>
</dbReference>
<dbReference type="Pfam" id="PF02743">
    <property type="entry name" value="dCache_1"/>
    <property type="match status" value="1"/>
</dbReference>
<sequence length="930" mass="105302">MQFYHSLKTKLWMIILFSLVPAGIIVSSNIFYEYRTAKEDVEKEALQIATSLAYEQLELVNEAKVFLSQLSQMDSIKDPTSLLCIQTVQQALKLTISYANIGVPNKIGNLNCTAIALNKEINITDREYFQKAINEKEFTVSGFLIDRVVQKASVNFAYPVYGTEGDVVGAVVAVISLDWWSKRLAGFRLPENTVAVLVDNNSNVITSNNNTITRYEGKIPSSIQQRVNINEPFIFETKDKKGIPLLAVSVPLFPDDLNNHSQVVIALPLDDAYQGVMNTLVRNVTLFIISSVLFLLILLLGFNQSVIKPIQTLLLSTQQYVERKRGAKFSGTNELLCLSEHFDFVVQEQGTIENELIDKELRLSRAYTRINNLLDNLTYGVIEWGPDLMIRRWSKACQNWFGLHSDELLDQDIALRADIVGAYFSKMTHELNKMREGKTEHAECEIPFTGSDGHAIILIWKFSAIYEGNDLIGILGLVDNITKQVAYQQEIEHQARFDELTGLPNRYALVKSMNSHFSIHRKFTVLHIDIKGFKFINDHYGHRYADNLLVELSLRVKKQVRKGEFFARLGGNEFVYLISSHDRIELTARINVLKGVFGEPIKIAESSLITHVNLGVATCDSCNENSEELLRQAGVAVHYAKRHSLSDVYYYTEEMENKERIRFGLESELRGALEREEFELYYQPILNHRTSMFDSAEALIRWNSPTKGLVFPNDFIPLAEETGLIHQLGHWVLIEAIKQLKYWQENHVGVDRISVNMSAIQLNDVDIVEKVKSAIVDYSIQPESLVIEVTESALLDSSGEVLKRIKAIQKLGVLIALDDFGTGYSSLSYLSNLPLDRLKIDRSFVNRIGKKRDEVLINAIISIAHGMELAVVAEGIETDEHLSFLMEKGCEYGQGYLFSKPICASDFEAFINNNQDTDLAESSSCSREHY</sequence>
<evidence type="ECO:0008006" key="18">
    <source>
        <dbReference type="Google" id="ProtNLM"/>
    </source>
</evidence>
<dbReference type="GO" id="GO:0016301">
    <property type="term" value="F:kinase activity"/>
    <property type="evidence" value="ECO:0007669"/>
    <property type="project" value="UniProtKB-KW"/>
</dbReference>
<dbReference type="AlphaFoldDB" id="A0A1B9P3I1"/>
<dbReference type="Gene3D" id="3.30.70.270">
    <property type="match status" value="1"/>
</dbReference>
<dbReference type="STRING" id="688.A6E04_03735"/>
<dbReference type="Pfam" id="PF00990">
    <property type="entry name" value="GGDEF"/>
    <property type="match status" value="1"/>
</dbReference>
<comment type="caution">
    <text evidence="16">The sequence shown here is derived from an EMBL/GenBank/DDBJ whole genome shotgun (WGS) entry which is preliminary data.</text>
</comment>
<evidence type="ECO:0000313" key="16">
    <source>
        <dbReference type="EMBL" id="OCH23023.1"/>
    </source>
</evidence>
<dbReference type="OrthoDB" id="6597954at2"/>
<dbReference type="GO" id="GO:0005524">
    <property type="term" value="F:ATP binding"/>
    <property type="evidence" value="ECO:0007669"/>
    <property type="project" value="UniProtKB-KW"/>
</dbReference>
<dbReference type="InterPro" id="IPR043128">
    <property type="entry name" value="Rev_trsase/Diguanyl_cyclase"/>
</dbReference>
<dbReference type="PROSITE" id="PS50887">
    <property type="entry name" value="GGDEF"/>
    <property type="match status" value="1"/>
</dbReference>
<feature type="transmembrane region" description="Helical" evidence="13">
    <location>
        <begin position="12"/>
        <end position="32"/>
    </location>
</feature>